<organism evidence="1 2">
    <name type="scientific">Pichia kluyveri</name>
    <name type="common">Yeast</name>
    <dbReference type="NCBI Taxonomy" id="36015"/>
    <lineage>
        <taxon>Eukaryota</taxon>
        <taxon>Fungi</taxon>
        <taxon>Dikarya</taxon>
        <taxon>Ascomycota</taxon>
        <taxon>Saccharomycotina</taxon>
        <taxon>Pichiomycetes</taxon>
        <taxon>Pichiales</taxon>
        <taxon>Pichiaceae</taxon>
        <taxon>Pichia</taxon>
    </lineage>
</organism>
<reference evidence="1 2" key="1">
    <citation type="journal article" date="2023" name="Elife">
        <title>Identification of key yeast species and microbe-microbe interactions impacting larval growth of Drosophila in the wild.</title>
        <authorList>
            <person name="Mure A."/>
            <person name="Sugiura Y."/>
            <person name="Maeda R."/>
            <person name="Honda K."/>
            <person name="Sakurai N."/>
            <person name="Takahashi Y."/>
            <person name="Watada M."/>
            <person name="Katoh T."/>
            <person name="Gotoh A."/>
            <person name="Gotoh Y."/>
            <person name="Taniguchi I."/>
            <person name="Nakamura K."/>
            <person name="Hayashi T."/>
            <person name="Katayama T."/>
            <person name="Uemura T."/>
            <person name="Hattori Y."/>
        </authorList>
    </citation>
    <scope>NUCLEOTIDE SEQUENCE [LARGE SCALE GENOMIC DNA]</scope>
    <source>
        <strain evidence="1 2">PK-24</strain>
    </source>
</reference>
<comment type="caution">
    <text evidence="1">The sequence shown here is derived from an EMBL/GenBank/DDBJ whole genome shotgun (WGS) entry which is preliminary data.</text>
</comment>
<dbReference type="AlphaFoldDB" id="A0AAV5RAP3"/>
<evidence type="ECO:0000313" key="1">
    <source>
        <dbReference type="EMBL" id="GMM48624.1"/>
    </source>
</evidence>
<evidence type="ECO:0000313" key="2">
    <source>
        <dbReference type="Proteomes" id="UP001378960"/>
    </source>
</evidence>
<name>A0AAV5RAP3_PICKL</name>
<gene>
    <name evidence="1" type="ORF">DAPK24_052220</name>
</gene>
<proteinExistence type="predicted"/>
<protein>
    <submittedName>
        <fullName evidence="1">Uncharacterized protein</fullName>
    </submittedName>
</protein>
<sequence>MSEELNNSLPINEVKEIKTSQPIVDNEIKITQILSNVAKQFTAMALTKTDDNLTTADKTVMNVISNELTSNVECNSEGNVENSIKNNVATIQTIGSTIVPANNNTKVELPIVQTKEKTESATTKVTSKKQVKPHFKRKYFKHKKLNNKKKAANASKTDGVSISTNDNNKKITEVIEKKNTEEQTEKIVNSGKIDKEVKEESKPEIQKKKINRKKSFYKKKYAKYPGNFMNGLVYVNGSLPQAPIMFANQPNFKSNKYNEPFLAVNPNYVPITYQQPFNMRSKHNYRNNNVNTLNINGIIPKQKFYKSNWNKKADDYYEEYYKNNPFPKKNKFQDKNVNENVDSKMNVKENENENVNIIDKENANVTDIVNIIEKNNLTSTSLSTIVDSN</sequence>
<accession>A0AAV5RAP3</accession>
<keyword evidence="2" id="KW-1185">Reference proteome</keyword>
<dbReference type="Proteomes" id="UP001378960">
    <property type="component" value="Unassembled WGS sequence"/>
</dbReference>
<dbReference type="EMBL" id="BTGB01000009">
    <property type="protein sequence ID" value="GMM48624.1"/>
    <property type="molecule type" value="Genomic_DNA"/>
</dbReference>